<dbReference type="InterPro" id="IPR029045">
    <property type="entry name" value="ClpP/crotonase-like_dom_sf"/>
</dbReference>
<gene>
    <name evidence="3" type="ORF">ATNIH1004_009513</name>
</gene>
<dbReference type="AlphaFoldDB" id="A0A5M9M7M3"/>
<dbReference type="PANTHER" id="PTHR37049:SF4">
    <property type="entry name" value="RHODANESE DOMAIN-CONTAINING PROTEIN"/>
    <property type="match status" value="1"/>
</dbReference>
<protein>
    <recommendedName>
        <fullName evidence="2">CPAF-like PDZ domain-containing protein</fullName>
    </recommendedName>
</protein>
<feature type="compositionally biased region" description="Low complexity" evidence="1">
    <location>
        <begin position="302"/>
        <end position="314"/>
    </location>
</feature>
<proteinExistence type="predicted"/>
<dbReference type="EMBL" id="QUQM01000005">
    <property type="protein sequence ID" value="KAA8642761.1"/>
    <property type="molecule type" value="Genomic_DNA"/>
</dbReference>
<dbReference type="RefSeq" id="XP_033422123.1">
    <property type="nucleotide sequence ID" value="XM_033574105.1"/>
</dbReference>
<accession>A0A5M9M7M3</accession>
<sequence>MQLQSSVLISCLGASATVAGYQSRTVTDSPCAQVSSSAAAALAASPSATPVVDGELALACLKSVPLRKIEAMQLMDSIYPYVEWQSDTSYLKNPLPEYLEPAVDIWAELDQVYSQIKGDAYDSEYDFLADLLRVFNSVHDGHFRFIPDLLSKALTFNRNLSLVSVSLDGKQEPQIYIYSDVVAMVDGDFEPSSVTLVNGQEAVQFMENWSQLGNFGDPDTLYNLMFFSKPAAATSRGHGGYFAGSGSFRFIYPGANTTVNFANGTSRSYRTTANVIGDFTGITDGKTMYEKFCTGPSMKSNTTSTTAPQSTQAPGYPEPEVISSDNSISGYFLDSSRNMDVAVLSMLSFHPYDPSEFQWVFQNFLEQAKAVGKSKLVIDLSLNGGGYVLLAYDAFRQLFPSIVQDGLSRFRLTKAFAAMAKQFALVLPSDFDPDTASEDEIQMHLAAPDYRYSLNLTNQHFTSVEDMTGPYEYNGDNFTSILRFDLEDPLNTVNETYGIGLEITGYGSRQNFTQPFKAEDIILLYDGFCASTCTIFSEFMRLQGSVKSIAIGGRPSTGPMQTIGGVKGSNNFGFDYIHFLAHLAYTSGTPKQQQSANWTSLRELNLLASNRSTDTSINVRDNILPEHLDDGLPSQFVYERADCRLFYEPEMVVDVAAMWEAAADAAWGNKSCINGHLELEKRTASKIAKTIKTKMRVKKPKFLPPERAPWWVQFNGRKVPL</sequence>
<dbReference type="VEuPathDB" id="FungiDB:EYZ11_002925"/>
<dbReference type="InterPro" id="IPR056186">
    <property type="entry name" value="PDZ_CPAF-rel"/>
</dbReference>
<organism evidence="3 4">
    <name type="scientific">Aspergillus tanneri</name>
    <dbReference type="NCBI Taxonomy" id="1220188"/>
    <lineage>
        <taxon>Eukaryota</taxon>
        <taxon>Fungi</taxon>
        <taxon>Dikarya</taxon>
        <taxon>Ascomycota</taxon>
        <taxon>Pezizomycotina</taxon>
        <taxon>Eurotiomycetes</taxon>
        <taxon>Eurotiomycetidae</taxon>
        <taxon>Eurotiales</taxon>
        <taxon>Aspergillaceae</taxon>
        <taxon>Aspergillus</taxon>
        <taxon>Aspergillus subgen. Circumdati</taxon>
    </lineage>
</organism>
<dbReference type="PANTHER" id="PTHR37049">
    <property type="entry name" value="PEPTIDASE S41 FAMILY PROTEIN"/>
    <property type="match status" value="1"/>
</dbReference>
<dbReference type="OrthoDB" id="27214at2759"/>
<evidence type="ECO:0000313" key="4">
    <source>
        <dbReference type="Proteomes" id="UP000324241"/>
    </source>
</evidence>
<evidence type="ECO:0000259" key="2">
    <source>
        <dbReference type="Pfam" id="PF23658"/>
    </source>
</evidence>
<dbReference type="Proteomes" id="UP000324241">
    <property type="component" value="Unassembled WGS sequence"/>
</dbReference>
<feature type="domain" description="CPAF-like PDZ" evidence="2">
    <location>
        <begin position="155"/>
        <end position="280"/>
    </location>
</feature>
<dbReference type="SUPFAM" id="SSF52096">
    <property type="entry name" value="ClpP/crotonase"/>
    <property type="match status" value="1"/>
</dbReference>
<dbReference type="GeneID" id="54332215"/>
<dbReference type="Pfam" id="PF23658">
    <property type="entry name" value="PDZ_CPAF_rel"/>
    <property type="match status" value="1"/>
</dbReference>
<reference evidence="3 4" key="1">
    <citation type="submission" date="2019-08" db="EMBL/GenBank/DDBJ databases">
        <title>The genome sequence of a newly discovered highly antifungal drug resistant Aspergillus species, Aspergillus tanneri NIH 1004.</title>
        <authorList>
            <person name="Mounaud S."/>
            <person name="Singh I."/>
            <person name="Joardar V."/>
            <person name="Pakala S."/>
            <person name="Pakala S."/>
            <person name="Venepally P."/>
            <person name="Chung J.K."/>
            <person name="Losada L."/>
            <person name="Nierman W.C."/>
        </authorList>
    </citation>
    <scope>NUCLEOTIDE SEQUENCE [LARGE SCALE GENOMIC DNA]</scope>
    <source>
        <strain evidence="3 4">NIH1004</strain>
    </source>
</reference>
<evidence type="ECO:0000313" key="3">
    <source>
        <dbReference type="EMBL" id="KAA8642761.1"/>
    </source>
</evidence>
<feature type="region of interest" description="Disordered" evidence="1">
    <location>
        <begin position="298"/>
        <end position="319"/>
    </location>
</feature>
<dbReference type="InterPro" id="IPR052766">
    <property type="entry name" value="S41A_metabolite_peptidase"/>
</dbReference>
<name>A0A5M9M7M3_9EURO</name>
<comment type="caution">
    <text evidence="3">The sequence shown here is derived from an EMBL/GenBank/DDBJ whole genome shotgun (WGS) entry which is preliminary data.</text>
</comment>
<evidence type="ECO:0000256" key="1">
    <source>
        <dbReference type="SAM" id="MobiDB-lite"/>
    </source>
</evidence>
<dbReference type="Gene3D" id="3.90.226.10">
    <property type="entry name" value="2-enoyl-CoA Hydratase, Chain A, domain 1"/>
    <property type="match status" value="1"/>
</dbReference>